<organism evidence="4 5">
    <name type="scientific">Kingdonia uniflora</name>
    <dbReference type="NCBI Taxonomy" id="39325"/>
    <lineage>
        <taxon>Eukaryota</taxon>
        <taxon>Viridiplantae</taxon>
        <taxon>Streptophyta</taxon>
        <taxon>Embryophyta</taxon>
        <taxon>Tracheophyta</taxon>
        <taxon>Spermatophyta</taxon>
        <taxon>Magnoliopsida</taxon>
        <taxon>Ranunculales</taxon>
        <taxon>Circaeasteraceae</taxon>
        <taxon>Kingdonia</taxon>
    </lineage>
</organism>
<dbReference type="Pfam" id="PF16201">
    <property type="entry name" value="NopRA1"/>
    <property type="match status" value="1"/>
</dbReference>
<evidence type="ECO:0000259" key="3">
    <source>
        <dbReference type="Pfam" id="PF16201"/>
    </source>
</evidence>
<reference evidence="4 5" key="1">
    <citation type="journal article" date="2020" name="IScience">
        <title>Genome Sequencing of the Endangered Kingdonia uniflora (Circaeasteraceae, Ranunculales) Reveals Potential Mechanisms of Evolutionary Specialization.</title>
        <authorList>
            <person name="Sun Y."/>
            <person name="Deng T."/>
            <person name="Zhang A."/>
            <person name="Moore M.J."/>
            <person name="Landis J.B."/>
            <person name="Lin N."/>
            <person name="Zhang H."/>
            <person name="Zhang X."/>
            <person name="Huang J."/>
            <person name="Zhang X."/>
            <person name="Sun H."/>
            <person name="Wang H."/>
        </authorList>
    </citation>
    <scope>NUCLEOTIDE SEQUENCE [LARGE SCALE GENOMIC DNA]</scope>
    <source>
        <strain evidence="4">TB1705</strain>
        <tissue evidence="4">Leaf</tissue>
    </source>
</reference>
<comment type="caution">
    <text evidence="4">The sequence shown here is derived from an EMBL/GenBank/DDBJ whole genome shotgun (WGS) entry which is preliminary data.</text>
</comment>
<keyword evidence="5" id="KW-1185">Reference proteome</keyword>
<evidence type="ECO:0000313" key="4">
    <source>
        <dbReference type="EMBL" id="KAF6168052.1"/>
    </source>
</evidence>
<accession>A0A7J7NM77</accession>
<feature type="region of interest" description="Disordered" evidence="1">
    <location>
        <begin position="1"/>
        <end position="34"/>
    </location>
</feature>
<name>A0A7J7NM77_9MAGN</name>
<feature type="compositionally biased region" description="Acidic residues" evidence="1">
    <location>
        <begin position="17"/>
        <end position="31"/>
    </location>
</feature>
<dbReference type="Proteomes" id="UP000541444">
    <property type="component" value="Unassembled WGS sequence"/>
</dbReference>
<feature type="region of interest" description="Disordered" evidence="1">
    <location>
        <begin position="525"/>
        <end position="546"/>
    </location>
</feature>
<dbReference type="InterPro" id="IPR039844">
    <property type="entry name" value="URB1"/>
</dbReference>
<dbReference type="GO" id="GO:0000466">
    <property type="term" value="P:maturation of 5.8S rRNA from tricistronic rRNA transcript (SSU-rRNA, 5.8S rRNA, LSU-rRNA)"/>
    <property type="evidence" value="ECO:0007669"/>
    <property type="project" value="TreeGrafter"/>
</dbReference>
<feature type="domain" description="URB1 C-terminal" evidence="3">
    <location>
        <begin position="1982"/>
        <end position="2172"/>
    </location>
</feature>
<feature type="domain" description="URB1 N-terminal" evidence="2">
    <location>
        <begin position="94"/>
        <end position="401"/>
    </location>
</feature>
<dbReference type="EMBL" id="JACGCM010000704">
    <property type="protein sequence ID" value="KAF6168052.1"/>
    <property type="molecule type" value="Genomic_DNA"/>
</dbReference>
<gene>
    <name evidence="4" type="ORF">GIB67_011437</name>
</gene>
<dbReference type="GO" id="GO:0000463">
    <property type="term" value="P:maturation of LSU-rRNA from tricistronic rRNA transcript (SSU-rRNA, 5.8S rRNA, LSU-rRNA)"/>
    <property type="evidence" value="ECO:0007669"/>
    <property type="project" value="TreeGrafter"/>
</dbReference>
<evidence type="ECO:0008006" key="6">
    <source>
        <dbReference type="Google" id="ProtNLM"/>
    </source>
</evidence>
<dbReference type="InterPro" id="IPR032436">
    <property type="entry name" value="URB1_C"/>
</dbReference>
<dbReference type="OrthoDB" id="72892at2759"/>
<sequence>MKDNTSSTPQDERFAVEDNDQVLSEADDGEVEGERSSKIAVQQLYGEKLKELLRNLCSIEVKICSEASKEFIKLLRSDPGGKVLHEYVLSSPSCTELMEVWKLRQGKPGMQHVLYLIADILDHPDGKYKSGDLRRIAISKRLDKVARLVLETKLSDVYTELNSKDGRHQDGALLLMAAVVRRGVGLASEAAKNFDFKLPVFSKLAEYQNKKVGKKVKYTTRRSFIEFAMSFLEIGNPRLLRWVLQKKEMYSGVFCGLGYDDDETIVFVLSTLRDRVLTPESLVPPGLRSVLFGSVTLEQLIKISENPVGGPSAEIAYDVLVMVCTDPHNGLMPDMKSGHTNSLKGNPKRLLDLMKKLTATETGYHRDLLLAIVNGRPSLGSAYMDEFPYILEPRVSSSWFAAISLASDLIASTRMSSPFGSITSLSCDPPSLDSSEVQYILKCIVPRAFGRIVINRGLLHSDVFVRHGSIRFLLEALKSFDSLIGAIGCSSPKWVSLKQEIQDEVRASLPDPQVLFKLLSSMSHSDSKAPKMSLKRPRASEKLPEDLQREKKLKPDMAEEDVDILISGVNMEPGNNVFKENGKEELNTEKDCMEVISGIWGLKRCTATGTELKDAETYFHSKLLDVLTLYLRTLPTIVEGSFDFFEILPEDPFTLSISQQQSLLSLLIEYIRWSPEINDSSTRPPDLMYKHLRSLIKLLIYSPVKGIQDQAYILTRAAMLSTGGFDRNLLEIDVWLLFLPGYRREMFYVEGQSVEVFRDLSAAVISFLCDTVSIVGNNLYKYLDNLRVHISNLKEVKDVCPDCSPLVICILNKCLKMLDSPKEEPKLHEKSMILVYICNTLGFLLQTQVRGGLLSTLINSILIERFPNASSVEEDLGSLLCEWRPLKNLFLFSKGISDQQACSSLLSLAKKRSCGNTRSFLKALNKAKKVLKREGGETLDGEIKSFCSSIICSTTDEILENFPLVISISQSLLGVHHTFLSYKVFSEQSLFGKVSDLWPTLFFSGLKLASKETSSSMDDDSMEPASVAFGSFLKQVSFHILFPAILGLENSKLLGSTEVLNFLKVKLSEGSIEDYIASLRRLLFWVHQIRSSYRVKPLEELKHLSLTCFILLKHLLLECLTVKSDSVVQYIREVIETIVQHPAVCLFLSVPLNLSENLTNGSTGTNFKEYLSSSNSSIHPMDHDILHLLIITGDYLLNVDQSSIHNKKAVKAFKTVVEQVVLSFRNEFDICVKNKDLMPLLPNFYVLQAVSHFISPFVLMELGHWMFCEAERNESINLASSIGCYIAEKAFKLLQVNLKTTEFAFLWDLKEETFNVAILKKVYHKVLGLATKFNVESADLCLLKAVNVTYKMKFVQPPKAVLSSIMALSRVIRSTHFQVLTHCIWKPNVTKAKLLFRLTEVSPLHLALSGNIFSCVTNKESHLIGNFFEEISTLELSNEDLIMFLPVALSYLNLNFKKFGVRVLKHFESIPSFYSKILLDGFLNWDSYSSGYVYQEEYDASLPLPSSTQEFLHLFSSTLLGKAICMLRYYFTLNEDSVRIKKRMKLFNSLYPHSGVNDDLFGCKLSEINVCSHNDSLNIINKVIAKISFSKILLSPEEITRGGEGSESEGHAKMRFISILVKNLHNLAKNIPLLNDSSEKVKSTEVLLLFRHLEVLILENIVELSKEAEKHLTELPSLPFLEKFTKSSLLYRFEDPTTLKVLRSLLTILSKGKFSSSVVFELLLSHSQFMATILWSNSTSDPSGVSHVGTLLRPISSILKSHALFIDQNGVDNEIIIEASSLYKRKLELIKLLRVLHAFKACEDGISHEEDASMNSRELLALLLSSYGATVSEIDLEIFDLMHEIVSVDGSVSVAEMDYLWGSSALKLRREKELEKMISSNDINNCEAAEKHRRRQFRENLNLNPGLIVVTILHFPYDRVACNASKSAQKLQEEDAINTGKKETAGPDIKQRYDPSFILRLSVHSLSMGYLEPLEFAGLGLLAIACMSISSPDEGIRKQGYEVLGKFKISLENSRLRKEGLRLRLLLTYLQNGIEKPWQRIPSVIAIFAAEASFVLLDPSHDHYLTISKLLMRSSRVNLKSVPLFYTMFDSISVNFRTDRLWILRLSYAGLNLDDDGQIFMWKNLLETLLKFYNSSLSDNESSVLILQIVKKAVQLPTVARYLVEHCGLVLWLSSVLSFCGQRLYDDEKSPFITQVKIVFEVVNSVISLESITEWLEKYAFEQLSELSSHVYNLLLASLTKMKQNVASMLQSLQILVSTLRISQKRNLYQSHFTLSFEDLFELYQALEDFGPSAELGLTAILMRSPPRVISDMDEENMLKFVVRGISTASLTYRDRERFFPEESHIHLTSLSTDQNYEESPVSKLLRWVSASVILGQISTLERSSIKNLQSLLEQTRKERNKGKDNDCSGGHFRNDHVLATTILYLQQLLGLDCRFLPSVISALCLLLLYDASNNPGGDSLVGAQSSMVSPLCSRIRCPPEANPAWRWSFDQPWEDFSSELTDLQKMDELHACQSLLIIFSNYLDGNSSNSQALSHLDVESWGIFTLERNIITSE</sequence>
<dbReference type="InterPro" id="IPR021714">
    <property type="entry name" value="URB1_N"/>
</dbReference>
<dbReference type="PANTHER" id="PTHR13500:SF0">
    <property type="entry name" value="NUCLEOLAR PRE-RIBOSOMAL-ASSOCIATED PROTEIN 1"/>
    <property type="match status" value="1"/>
</dbReference>
<proteinExistence type="predicted"/>
<evidence type="ECO:0000256" key="1">
    <source>
        <dbReference type="SAM" id="MobiDB-lite"/>
    </source>
</evidence>
<evidence type="ECO:0000313" key="5">
    <source>
        <dbReference type="Proteomes" id="UP000541444"/>
    </source>
</evidence>
<protein>
    <recommendedName>
        <fullName evidence="6">Nucleolar pre-ribosomal-associated protein 1</fullName>
    </recommendedName>
</protein>
<dbReference type="GO" id="GO:0005730">
    <property type="term" value="C:nucleolus"/>
    <property type="evidence" value="ECO:0007669"/>
    <property type="project" value="TreeGrafter"/>
</dbReference>
<dbReference type="Pfam" id="PF11707">
    <property type="entry name" value="Npa1"/>
    <property type="match status" value="1"/>
</dbReference>
<dbReference type="PANTHER" id="PTHR13500">
    <property type="entry name" value="NUCLEOLAR PRERIBOSOMAL-ASSOCIATED PROTEIN 1"/>
    <property type="match status" value="1"/>
</dbReference>
<evidence type="ECO:0000259" key="2">
    <source>
        <dbReference type="Pfam" id="PF11707"/>
    </source>
</evidence>